<dbReference type="AlphaFoldDB" id="A0A1H0R9C9"/>
<feature type="transmembrane region" description="Helical" evidence="1">
    <location>
        <begin position="12"/>
        <end position="31"/>
    </location>
</feature>
<evidence type="ECO:0008006" key="4">
    <source>
        <dbReference type="Google" id="ProtNLM"/>
    </source>
</evidence>
<dbReference type="RefSeq" id="WP_091784448.1">
    <property type="nucleotide sequence ID" value="NZ_LT629711.1"/>
</dbReference>
<keyword evidence="1" id="KW-0812">Transmembrane</keyword>
<name>A0A1H0R9C9_9MICO</name>
<feature type="transmembrane region" description="Helical" evidence="1">
    <location>
        <begin position="300"/>
        <end position="327"/>
    </location>
</feature>
<organism evidence="2 3">
    <name type="scientific">Pedococcus dokdonensis</name>
    <dbReference type="NCBI Taxonomy" id="443156"/>
    <lineage>
        <taxon>Bacteria</taxon>
        <taxon>Bacillati</taxon>
        <taxon>Actinomycetota</taxon>
        <taxon>Actinomycetes</taxon>
        <taxon>Micrococcales</taxon>
        <taxon>Intrasporangiaceae</taxon>
        <taxon>Pedococcus</taxon>
    </lineage>
</organism>
<feature type="transmembrane region" description="Helical" evidence="1">
    <location>
        <begin position="167"/>
        <end position="193"/>
    </location>
</feature>
<feature type="transmembrane region" description="Helical" evidence="1">
    <location>
        <begin position="348"/>
        <end position="367"/>
    </location>
</feature>
<evidence type="ECO:0000313" key="3">
    <source>
        <dbReference type="Proteomes" id="UP000199077"/>
    </source>
</evidence>
<dbReference type="STRING" id="443156.SAMN04489867_1886"/>
<dbReference type="Proteomes" id="UP000199077">
    <property type="component" value="Chromosome I"/>
</dbReference>
<reference evidence="3" key="1">
    <citation type="submission" date="2016-10" db="EMBL/GenBank/DDBJ databases">
        <authorList>
            <person name="Varghese N."/>
            <person name="Submissions S."/>
        </authorList>
    </citation>
    <scope>NUCLEOTIDE SEQUENCE [LARGE SCALE GENOMIC DNA]</scope>
    <source>
        <strain evidence="3">DSM 22329</strain>
    </source>
</reference>
<feature type="transmembrane region" description="Helical" evidence="1">
    <location>
        <begin position="272"/>
        <end position="288"/>
    </location>
</feature>
<protein>
    <recommendedName>
        <fullName evidence="4">Dolichyl-phosphate-mannose-protein mannosyltransferase</fullName>
    </recommendedName>
</protein>
<evidence type="ECO:0000256" key="1">
    <source>
        <dbReference type="SAM" id="Phobius"/>
    </source>
</evidence>
<accession>A0A1H0R9C9</accession>
<keyword evidence="1" id="KW-0472">Membrane</keyword>
<proteinExistence type="predicted"/>
<gene>
    <name evidence="2" type="ORF">SAMN04489867_1886</name>
</gene>
<dbReference type="EMBL" id="LT629711">
    <property type="protein sequence ID" value="SDP26104.1"/>
    <property type="molecule type" value="Genomic_DNA"/>
</dbReference>
<dbReference type="OrthoDB" id="3463714at2"/>
<keyword evidence="1" id="KW-1133">Transmembrane helix</keyword>
<feature type="transmembrane region" description="Helical" evidence="1">
    <location>
        <begin position="138"/>
        <end position="155"/>
    </location>
</feature>
<keyword evidence="3" id="KW-1185">Reference proteome</keyword>
<evidence type="ECO:0000313" key="2">
    <source>
        <dbReference type="EMBL" id="SDP26104.1"/>
    </source>
</evidence>
<feature type="transmembrane region" description="Helical" evidence="1">
    <location>
        <begin position="115"/>
        <end position="132"/>
    </location>
</feature>
<sequence length="484" mass="51008">MPDLSALRGGGVKALGPVAVVGAALFAARPVSDPSPWLHLRVGQFLAGGGRFSATDPWAPLAAHTYVPTQWLPSVVVDALYDRFGLDAVVWARMVGIALLVAVVLVTARQVAGRVAALATTAAVVAASWPALSERPQLLGFVLLVPIIAGWVATGHDRRARWWLVPLTWLCACTHGIWSLGLVVGALVVGSLATEAVVTTWRAAKAAAQAGEQPPTGSTGTGRLALVWLACLAAAAATPLGPKLVLTPFTVGSNGRSFVDEWLPTSVRQPHVLVALAMVVGLAGLWVAREHRPRLWEVVLLVAALGLIMSMQRTVPVGAFVVAPMLARELDLRWSPAQGKAGMPVRERLAVLAAVVLAAALAVPVAAATSVGPQYVPTGVQPALDALAPGTRLIAEGDVTGWLLFAAPNTDPVFDLRIESYDPVYVRHFIEAMDAQQGWDGFVRSTGAQAALLTDDSPLALALQDVWHWRVVQHDRGFVLLEAA</sequence>
<feature type="transmembrane region" description="Helical" evidence="1">
    <location>
        <begin position="90"/>
        <end position="108"/>
    </location>
</feature>